<reference evidence="1" key="1">
    <citation type="submission" date="2019-01" db="EMBL/GenBank/DDBJ databases">
        <title>Draft genome sequences of three monokaryotic isolates of the white-rot basidiomycete fungus Dichomitus squalens.</title>
        <authorList>
            <consortium name="DOE Joint Genome Institute"/>
            <person name="Lopez S.C."/>
            <person name="Andreopoulos B."/>
            <person name="Pangilinan J."/>
            <person name="Lipzen A."/>
            <person name="Riley R."/>
            <person name="Ahrendt S."/>
            <person name="Ng V."/>
            <person name="Barry K."/>
            <person name="Daum C."/>
            <person name="Grigoriev I.V."/>
            <person name="Hilden K.S."/>
            <person name="Makela M.R."/>
            <person name="de Vries R.P."/>
        </authorList>
    </citation>
    <scope>NUCLEOTIDE SEQUENCE [LARGE SCALE GENOMIC DNA]</scope>
    <source>
        <strain evidence="1">OM18370.1</strain>
    </source>
</reference>
<proteinExistence type="predicted"/>
<dbReference type="Proteomes" id="UP000292957">
    <property type="component" value="Unassembled WGS sequence"/>
</dbReference>
<dbReference type="OrthoDB" id="10613521at2759"/>
<accession>A0A4Q9M3S6</accession>
<protein>
    <submittedName>
        <fullName evidence="1">Uncharacterized protein</fullName>
    </submittedName>
</protein>
<name>A0A4Q9M3S6_9APHY</name>
<organism evidence="1">
    <name type="scientific">Dichomitus squalens</name>
    <dbReference type="NCBI Taxonomy" id="114155"/>
    <lineage>
        <taxon>Eukaryota</taxon>
        <taxon>Fungi</taxon>
        <taxon>Dikarya</taxon>
        <taxon>Basidiomycota</taxon>
        <taxon>Agaricomycotina</taxon>
        <taxon>Agaricomycetes</taxon>
        <taxon>Polyporales</taxon>
        <taxon>Polyporaceae</taxon>
        <taxon>Dichomitus</taxon>
    </lineage>
</organism>
<dbReference type="AlphaFoldDB" id="A0A4Q9M3S6"/>
<gene>
    <name evidence="1" type="ORF">BD311DRAFT_772170</name>
</gene>
<sequence>MEDVFPPSTEKVTKQSELAAACIKLAHNTAVAKTRCANVFFWSPTRLLGCFNDRRMGKITVETLLNWIECSMSVPSQQFDGYRLVMQGIDLEPNSPTARGTAIRCLPVLPPCGAELARNEVVKPGDYIILLKGSGKGWDEAKILDIEYRLELAECFWTLKHETSFTEKHEGDVRYEITLEVRGPATQFPHYQGRCVVTGHQSDGALKVDLHWIYPPQWVYWHPTMKHSESLTWDEKGFSVPHNVIMMDDDVYRQFHDNAFGIDMYVRGFPNGKIYTFDDSPSLEKIPESPVVAIDDEETREFFRLHFQQCLFVGIFGGHVEDDGASGKDAVDYMLNQVRLDEQEKYVFPKGKGWEDNLGKAVKAWVSLYGVV</sequence>
<dbReference type="EMBL" id="ML143609">
    <property type="protein sequence ID" value="TBU21429.1"/>
    <property type="molecule type" value="Genomic_DNA"/>
</dbReference>
<evidence type="ECO:0000313" key="1">
    <source>
        <dbReference type="EMBL" id="TBU21429.1"/>
    </source>
</evidence>